<evidence type="ECO:0000313" key="2">
    <source>
        <dbReference type="Proteomes" id="UP000594014"/>
    </source>
</evidence>
<reference evidence="1" key="1">
    <citation type="submission" date="2019-08" db="EMBL/GenBank/DDBJ databases">
        <title>Genome sequence of Clostridiales bacterium MT110.</title>
        <authorList>
            <person name="Cao J."/>
        </authorList>
    </citation>
    <scope>NUCLEOTIDE SEQUENCE</scope>
    <source>
        <strain evidence="1">MT110</strain>
    </source>
</reference>
<dbReference type="EMBL" id="CP042469">
    <property type="protein sequence ID" value="QOX63513.1"/>
    <property type="molecule type" value="Genomic_DNA"/>
</dbReference>
<organism evidence="1 2">
    <name type="scientific">Anoxybacterium hadale</name>
    <dbReference type="NCBI Taxonomy" id="3408580"/>
    <lineage>
        <taxon>Bacteria</taxon>
        <taxon>Bacillati</taxon>
        <taxon>Bacillota</taxon>
        <taxon>Clostridia</taxon>
        <taxon>Peptostreptococcales</taxon>
        <taxon>Anaerovoracaceae</taxon>
        <taxon>Anoxybacterium</taxon>
    </lineage>
</organism>
<accession>A0ACD1AAX7</accession>
<keyword evidence="2" id="KW-1185">Reference proteome</keyword>
<evidence type="ECO:0000313" key="1">
    <source>
        <dbReference type="EMBL" id="QOX63513.1"/>
    </source>
</evidence>
<name>A0ACD1AAX7_9FIRM</name>
<proteinExistence type="predicted"/>
<protein>
    <submittedName>
        <fullName evidence="1">ABC transporter permease</fullName>
    </submittedName>
</protein>
<dbReference type="Proteomes" id="UP000594014">
    <property type="component" value="Chromosome"/>
</dbReference>
<sequence length="330" mass="34914">MTEKTKELTYKDILIGKLRRIKGAIGSSQLHDFFPLIGLLIIIAVFAVMTDMRIVEAKSINLILSQVYVLMIASTGVFLVMTIGGLDFSQGSILGIASIVISYLSFYSIPLALAAGIMAGAAIGAFNGLFHVKCKIPSFIVTICTMYLFRGLCAYITTDAPVAAVTSITGLNLTWLKITLTAAALLLVYAIFSFTKVGICLKAIGAGETAARFSGIRTNLTKFFIFVAAGGLTGFAAFLNVVKVGSITATAGNQLETQILIALVLGGLPISGGAKARFSNIVIGTLIYCILNNGLVMLGLDTAVQQLIKGAIFLFVVALTIDKKSLHIIK</sequence>
<gene>
    <name evidence="1" type="ORF">FRZ06_09190</name>
</gene>